<evidence type="ECO:0000259" key="1">
    <source>
        <dbReference type="PROSITE" id="PS50943"/>
    </source>
</evidence>
<reference evidence="2 3" key="1">
    <citation type="submission" date="2024-06" db="EMBL/GenBank/DDBJ databases">
        <title>Genomic Encyclopedia of Type Strains, Phase IV (KMG-IV): sequencing the most valuable type-strain genomes for metagenomic binning, comparative biology and taxonomic classification.</title>
        <authorList>
            <person name="Goeker M."/>
        </authorList>
    </citation>
    <scope>NUCLEOTIDE SEQUENCE [LARGE SCALE GENOMIC DNA]</scope>
    <source>
        <strain evidence="2 3">DSM 29492</strain>
    </source>
</reference>
<dbReference type="Proteomes" id="UP001549106">
    <property type="component" value="Unassembled WGS sequence"/>
</dbReference>
<proteinExistence type="predicted"/>
<feature type="domain" description="HTH cro/C1-type" evidence="1">
    <location>
        <begin position="17"/>
        <end position="76"/>
    </location>
</feature>
<gene>
    <name evidence="2" type="ORF">ABID24_001216</name>
</gene>
<comment type="caution">
    <text evidence="2">The sequence shown here is derived from an EMBL/GenBank/DDBJ whole genome shotgun (WGS) entry which is preliminary data.</text>
</comment>
<sequence length="83" mass="9560">MKIYDYQGKKNVSGDMIRQLRVKNRMSQNDLAARVQVEGVMLERDSISRIESGTRFVADYELFVFAKVLGVDVASLLEFQEKK</sequence>
<dbReference type="InterPro" id="IPR010982">
    <property type="entry name" value="Lambda_DNA-bd_dom_sf"/>
</dbReference>
<protein>
    <submittedName>
        <fullName evidence="2">Transcriptional regulator with XRE-family HTH domain</fullName>
    </submittedName>
</protein>
<dbReference type="SUPFAM" id="SSF47413">
    <property type="entry name" value="lambda repressor-like DNA-binding domains"/>
    <property type="match status" value="1"/>
</dbReference>
<dbReference type="RefSeq" id="WP_022066567.1">
    <property type="nucleotide sequence ID" value="NZ_BAABXN010000001.1"/>
</dbReference>
<name>A0ABV2M0R3_9FIRM</name>
<keyword evidence="3" id="KW-1185">Reference proteome</keyword>
<accession>A0ABV2M0R3</accession>
<dbReference type="EMBL" id="JBEPMJ010000006">
    <property type="protein sequence ID" value="MET3749981.1"/>
    <property type="molecule type" value="Genomic_DNA"/>
</dbReference>
<dbReference type="CDD" id="cd00093">
    <property type="entry name" value="HTH_XRE"/>
    <property type="match status" value="1"/>
</dbReference>
<dbReference type="PROSITE" id="PS50943">
    <property type="entry name" value="HTH_CROC1"/>
    <property type="match status" value="1"/>
</dbReference>
<evidence type="ECO:0000313" key="2">
    <source>
        <dbReference type="EMBL" id="MET3749981.1"/>
    </source>
</evidence>
<dbReference type="Gene3D" id="1.10.260.40">
    <property type="entry name" value="lambda repressor-like DNA-binding domains"/>
    <property type="match status" value="1"/>
</dbReference>
<organism evidence="2 3">
    <name type="scientific">Blautia caecimuris</name>
    <dbReference type="NCBI Taxonomy" id="1796615"/>
    <lineage>
        <taxon>Bacteria</taxon>
        <taxon>Bacillati</taxon>
        <taxon>Bacillota</taxon>
        <taxon>Clostridia</taxon>
        <taxon>Lachnospirales</taxon>
        <taxon>Lachnospiraceae</taxon>
        <taxon>Blautia</taxon>
    </lineage>
</organism>
<dbReference type="Pfam" id="PF13560">
    <property type="entry name" value="HTH_31"/>
    <property type="match status" value="1"/>
</dbReference>
<evidence type="ECO:0000313" key="3">
    <source>
        <dbReference type="Proteomes" id="UP001549106"/>
    </source>
</evidence>
<dbReference type="InterPro" id="IPR001387">
    <property type="entry name" value="Cro/C1-type_HTH"/>
</dbReference>
<dbReference type="SMART" id="SM00530">
    <property type="entry name" value="HTH_XRE"/>
    <property type="match status" value="1"/>
</dbReference>